<sequence length="336" mass="36932">MPDGPSPFHPGEQKIQTLVGARNVSEALGRSWHKKKILPATANFCARQSLLYFASRDTEGNIWASALVGEPGFVTSPDSAHLHVSPLRRFHGGMLQVLFPGDPIGTTAIVLETRQRERINGTVESVTADDLTIAVQTSFSSCPKFIQARKLDLLTEELGKVGEIFPVHRGDHELGQEERAFIERADFFMMATGYEGPLPNGDGYAGLDVSHRGGQPGFVQVDGPGTLRWPDYLGNLTFTTLGNLMEDPRAGIFLMDFATGDTLQLTGRAQILFDNHDMPGAERTIEFVTERWVRVESALPIRAPGPVGYSPFNPRGPYQFSEDLVKVTLHPMLVCD</sequence>
<dbReference type="RefSeq" id="XP_005644764.1">
    <property type="nucleotide sequence ID" value="XM_005644707.1"/>
</dbReference>
<dbReference type="AlphaFoldDB" id="I0YPA1"/>
<organism evidence="1 2">
    <name type="scientific">Coccomyxa subellipsoidea (strain C-169)</name>
    <name type="common">Green microalga</name>
    <dbReference type="NCBI Taxonomy" id="574566"/>
    <lineage>
        <taxon>Eukaryota</taxon>
        <taxon>Viridiplantae</taxon>
        <taxon>Chlorophyta</taxon>
        <taxon>core chlorophytes</taxon>
        <taxon>Trebouxiophyceae</taxon>
        <taxon>Trebouxiophyceae incertae sedis</taxon>
        <taxon>Coccomyxaceae</taxon>
        <taxon>Coccomyxa</taxon>
        <taxon>Coccomyxa subellipsoidea</taxon>
    </lineage>
</organism>
<reference evidence="1 2" key="1">
    <citation type="journal article" date="2012" name="Genome Biol.">
        <title>The genome of the polar eukaryotic microalga coccomyxa subellipsoidea reveals traits of cold adaptation.</title>
        <authorList>
            <person name="Blanc G."/>
            <person name="Agarkova I."/>
            <person name="Grimwood J."/>
            <person name="Kuo A."/>
            <person name="Brueggeman A."/>
            <person name="Dunigan D."/>
            <person name="Gurnon J."/>
            <person name="Ladunga I."/>
            <person name="Lindquist E."/>
            <person name="Lucas S."/>
            <person name="Pangilinan J."/>
            <person name="Proschold T."/>
            <person name="Salamov A."/>
            <person name="Schmutz J."/>
            <person name="Weeks D."/>
            <person name="Yamada T."/>
            <person name="Claverie J.M."/>
            <person name="Grigoriev I."/>
            <person name="Van Etten J."/>
            <person name="Lomsadze A."/>
            <person name="Borodovsky M."/>
        </authorList>
    </citation>
    <scope>NUCLEOTIDE SEQUENCE [LARGE SCALE GENOMIC DNA]</scope>
    <source>
        <strain evidence="1 2">C-169</strain>
    </source>
</reference>
<protein>
    <submittedName>
        <fullName evidence="1">Pyridoxamine 5'-phosphate oxidase-related FMN-binding protein</fullName>
    </submittedName>
</protein>
<name>I0YPA1_COCSC</name>
<dbReference type="KEGG" id="csl:COCSUDRAFT_18879"/>
<evidence type="ECO:0000313" key="1">
    <source>
        <dbReference type="EMBL" id="EIE20220.1"/>
    </source>
</evidence>
<comment type="caution">
    <text evidence="1">The sequence shown here is derived from an EMBL/GenBank/DDBJ whole genome shotgun (WGS) entry which is preliminary data.</text>
</comment>
<accession>I0YPA1</accession>
<dbReference type="InterPro" id="IPR012349">
    <property type="entry name" value="Split_barrel_FMN-bd"/>
</dbReference>
<evidence type="ECO:0000313" key="2">
    <source>
        <dbReference type="Proteomes" id="UP000007264"/>
    </source>
</evidence>
<dbReference type="SUPFAM" id="SSF50475">
    <property type="entry name" value="FMN-binding split barrel"/>
    <property type="match status" value="1"/>
</dbReference>
<dbReference type="PANTHER" id="PTHR42815:SF2">
    <property type="entry name" value="FAD-BINDING, PUTATIVE (AFU_ORTHOLOGUE AFUA_6G07600)-RELATED"/>
    <property type="match status" value="1"/>
</dbReference>
<dbReference type="eggNOG" id="ENOG502S4EX">
    <property type="taxonomic scope" value="Eukaryota"/>
</dbReference>
<proteinExistence type="predicted"/>
<dbReference type="OrthoDB" id="512554at2759"/>
<gene>
    <name evidence="1" type="ORF">COCSUDRAFT_18879</name>
</gene>
<dbReference type="GeneID" id="17038196"/>
<dbReference type="STRING" id="574566.I0YPA1"/>
<dbReference type="EMBL" id="AGSI01000016">
    <property type="protein sequence ID" value="EIE20220.1"/>
    <property type="molecule type" value="Genomic_DNA"/>
</dbReference>
<dbReference type="Gene3D" id="2.30.110.10">
    <property type="entry name" value="Electron Transport, Fmn-binding Protein, Chain A"/>
    <property type="match status" value="1"/>
</dbReference>
<keyword evidence="2" id="KW-1185">Reference proteome</keyword>
<dbReference type="PANTHER" id="PTHR42815">
    <property type="entry name" value="FAD-BINDING, PUTATIVE (AFU_ORTHOLOGUE AFUA_6G07600)-RELATED"/>
    <property type="match status" value="1"/>
</dbReference>
<dbReference type="Proteomes" id="UP000007264">
    <property type="component" value="Unassembled WGS sequence"/>
</dbReference>